<proteinExistence type="predicted"/>
<name>A0ABW6UXY7_MICFU</name>
<keyword evidence="2" id="KW-1185">Reference proteome</keyword>
<reference evidence="1 2" key="1">
    <citation type="submission" date="2024-10" db="EMBL/GenBank/DDBJ databases">
        <title>The Natural Products Discovery Center: Release of the First 8490 Sequenced Strains for Exploring Actinobacteria Biosynthetic Diversity.</title>
        <authorList>
            <person name="Kalkreuter E."/>
            <person name="Kautsar S.A."/>
            <person name="Yang D."/>
            <person name="Bader C.D."/>
            <person name="Teijaro C.N."/>
            <person name="Fluegel L."/>
            <person name="Davis C.M."/>
            <person name="Simpson J.R."/>
            <person name="Lauterbach L."/>
            <person name="Steele A.D."/>
            <person name="Gui C."/>
            <person name="Meng S."/>
            <person name="Li G."/>
            <person name="Viehrig K."/>
            <person name="Ye F."/>
            <person name="Su P."/>
            <person name="Kiefer A.F."/>
            <person name="Nichols A."/>
            <person name="Cepeda A.J."/>
            <person name="Yan W."/>
            <person name="Fan B."/>
            <person name="Jiang Y."/>
            <person name="Adhikari A."/>
            <person name="Zheng C.-J."/>
            <person name="Schuster L."/>
            <person name="Cowan T.M."/>
            <person name="Smanski M.J."/>
            <person name="Chevrette M.G."/>
            <person name="De Carvalho L.P.S."/>
            <person name="Shen B."/>
        </authorList>
    </citation>
    <scope>NUCLEOTIDE SEQUENCE [LARGE SCALE GENOMIC DNA]</scope>
    <source>
        <strain evidence="1 2">NPDC001281</strain>
    </source>
</reference>
<dbReference type="EMBL" id="JBIAXI010000002">
    <property type="protein sequence ID" value="MFF4771895.1"/>
    <property type="molecule type" value="Genomic_DNA"/>
</dbReference>
<protein>
    <recommendedName>
        <fullName evidence="3">MerR family transcriptional regulator</fullName>
    </recommendedName>
</protein>
<dbReference type="Proteomes" id="UP001602119">
    <property type="component" value="Unassembled WGS sequence"/>
</dbReference>
<evidence type="ECO:0000313" key="1">
    <source>
        <dbReference type="EMBL" id="MFF4771895.1"/>
    </source>
</evidence>
<sequence length="382" mass="40394">MPRTPPSPADHALLNHAASQGVTVSARRLERWRANGLLPPNQVRTLGQGRGSTSTPPPQALEMVVWLGQHAGPGKRPGDLALMAFGAGLPVPEATVRKGFAEAAKIPSPDDIPAGGSAVNVADVNAAKRGRNDPVPARIRRIDAALAAVLEDAGTSVADVTQTVLAQFERQAPPAQVEPATRRDWVHGGTMAAIEGAGTLDVGYMGTLARRLAPLGVPAPAAEDLEFGWPGSEQEAERLLTPEGGLAFIPAGSLEEVLRGYAWAAPFPDLLQAWRIAAHLPVWAVDLCDRVEAALATRDSTEALSEWAQTMCGPARGLLVTAVDSAGQNPGKTAFGALTLLFQREALRRLLAQIPEAEVENLKQPWAFPSFMTAFMTARTPE</sequence>
<accession>A0ABW6UXY7</accession>
<comment type="caution">
    <text evidence="1">The sequence shown here is derived from an EMBL/GenBank/DDBJ whole genome shotgun (WGS) entry which is preliminary data.</text>
</comment>
<evidence type="ECO:0008006" key="3">
    <source>
        <dbReference type="Google" id="ProtNLM"/>
    </source>
</evidence>
<gene>
    <name evidence="1" type="ORF">ACFY05_03460</name>
</gene>
<organism evidence="1 2">
    <name type="scientific">Microtetraspora fusca</name>
    <dbReference type="NCBI Taxonomy" id="1997"/>
    <lineage>
        <taxon>Bacteria</taxon>
        <taxon>Bacillati</taxon>
        <taxon>Actinomycetota</taxon>
        <taxon>Actinomycetes</taxon>
        <taxon>Streptosporangiales</taxon>
        <taxon>Streptosporangiaceae</taxon>
        <taxon>Microtetraspora</taxon>
    </lineage>
</organism>
<dbReference type="RefSeq" id="WP_387340465.1">
    <property type="nucleotide sequence ID" value="NZ_JBIAXI010000002.1"/>
</dbReference>
<evidence type="ECO:0000313" key="2">
    <source>
        <dbReference type="Proteomes" id="UP001602119"/>
    </source>
</evidence>